<proteinExistence type="predicted"/>
<name>A0A9Q9ZYG2_CYPCA</name>
<dbReference type="InterPro" id="IPR058913">
    <property type="entry name" value="Integrase_dom_put"/>
</dbReference>
<feature type="domain" description="Integrase catalytic" evidence="1">
    <location>
        <begin position="213"/>
        <end position="396"/>
    </location>
</feature>
<dbReference type="Pfam" id="PF24764">
    <property type="entry name" value="rva_4"/>
    <property type="match status" value="1"/>
</dbReference>
<dbReference type="Proteomes" id="UP001155660">
    <property type="component" value="Chromosome B4"/>
</dbReference>
<dbReference type="InterPro" id="IPR001584">
    <property type="entry name" value="Integrase_cat-core"/>
</dbReference>
<dbReference type="GO" id="GO:0015074">
    <property type="term" value="P:DNA integration"/>
    <property type="evidence" value="ECO:0007669"/>
    <property type="project" value="InterPro"/>
</dbReference>
<evidence type="ECO:0000313" key="2">
    <source>
        <dbReference type="RefSeq" id="XP_042578483.1"/>
    </source>
</evidence>
<dbReference type="RefSeq" id="XP_042578483.1">
    <property type="nucleotide sequence ID" value="XM_042722549.1"/>
</dbReference>
<dbReference type="PANTHER" id="PTHR46791">
    <property type="entry name" value="EXPRESSED PROTEIN"/>
    <property type="match status" value="1"/>
</dbReference>
<organism evidence="2">
    <name type="scientific">Cyprinus carpio</name>
    <name type="common">Common carp</name>
    <dbReference type="NCBI Taxonomy" id="7962"/>
    <lineage>
        <taxon>Eukaryota</taxon>
        <taxon>Metazoa</taxon>
        <taxon>Chordata</taxon>
        <taxon>Craniata</taxon>
        <taxon>Vertebrata</taxon>
        <taxon>Euteleostomi</taxon>
        <taxon>Actinopterygii</taxon>
        <taxon>Neopterygii</taxon>
        <taxon>Teleostei</taxon>
        <taxon>Ostariophysi</taxon>
        <taxon>Cypriniformes</taxon>
        <taxon>Cyprinidae</taxon>
        <taxon>Cyprininae</taxon>
        <taxon>Cyprinus</taxon>
    </lineage>
</organism>
<gene>
    <name evidence="2" type="primary">LOC109078767</name>
</gene>
<dbReference type="GeneID" id="109078767"/>
<accession>A0A9Q9ZYG2</accession>
<dbReference type="AlphaFoldDB" id="A0A9Q9ZYG2"/>
<dbReference type="PROSITE" id="PS50994">
    <property type="entry name" value="INTEGRASE"/>
    <property type="match status" value="1"/>
</dbReference>
<dbReference type="OrthoDB" id="2686689at2759"/>
<dbReference type="PANTHER" id="PTHR46791:SF11">
    <property type="entry name" value="INTEGRASE CATALYTIC DOMAIN-CONTAINING PROTEIN"/>
    <property type="match status" value="1"/>
</dbReference>
<dbReference type="KEGG" id="ccar:109078767"/>
<evidence type="ECO:0000259" key="1">
    <source>
        <dbReference type="PROSITE" id="PS50994"/>
    </source>
</evidence>
<protein>
    <submittedName>
        <fullName evidence="2">Uncharacterized protein LOC109078767 isoform X1</fullName>
    </submittedName>
</protein>
<reference evidence="2" key="1">
    <citation type="submission" date="2025-08" db="UniProtKB">
        <authorList>
            <consortium name="RefSeq"/>
        </authorList>
    </citation>
    <scope>IDENTIFICATION</scope>
    <source>
        <tissue evidence="2">Muscle</tissue>
    </source>
</reference>
<sequence>MADQEARQNTVRQQVLHRLLSRVTYALEHPPLDIEYLQFICCQEMTLITAMSANIGISQDLVRGLMDLDSLIQQHKEGQQVATLVEMERSQGCGRPRIHLSRERLIHFLKLGLPQETISKILGVSRTTIYRRMRECDLSVTSLYSSCTDEELDSLVSEIKSTMPNIGYRVVRGALLAKGHRVQWDRICASMHRVDGLGVLSRMSQLGCVARRTYSVPYPKYLVHIDTNHKLIRYSMVIFGGVDGYSRKIMYLRIADNNRSETTLRFFEEAVEEFGFPLRVRRDHGGENVGVARLMFLMRGTENASFIAGKSVHNQRIERLWRDVRMCVTTVYYNILHHLEDCGLLDLSSFTHLFCCHYVFLPRIQASLDAFRDAWDNHSMRTESNLTPNQLWETGQYQNPISNPEMQYSDSAAVEQESGGDTEEIHFGVNVPAIQRPQLTNEQLEQLMSQIDPLQESESFGVDIYLQTLTYVQTLIEERVIEGSFSAVVIFVVIMNVKAVSLSPLARG</sequence>